<name>A0A172UV23_9MYCO</name>
<dbReference type="AlphaFoldDB" id="A0A172UV23"/>
<keyword evidence="2" id="KW-1185">Reference proteome</keyword>
<dbReference type="STRING" id="1682113.A7U43_16305"/>
<dbReference type="OrthoDB" id="3632377at2"/>
<accession>A0A172UV23</accession>
<gene>
    <name evidence="1" type="ORF">A7U43_16305</name>
</gene>
<protein>
    <submittedName>
        <fullName evidence="1">Uncharacterized protein</fullName>
    </submittedName>
</protein>
<reference evidence="1 2" key="1">
    <citation type="submission" date="2016-05" db="EMBL/GenBank/DDBJ databases">
        <title>Complete genome sequence of a phthalic acid esters degrading Mycobacterium sp. YC-RL4.</title>
        <authorList>
            <person name="Ren L."/>
            <person name="Fan S."/>
            <person name="Ruth N."/>
            <person name="Jia Y."/>
            <person name="Wang J."/>
            <person name="Qiao C."/>
        </authorList>
    </citation>
    <scope>NUCLEOTIDE SEQUENCE [LARGE SCALE GENOMIC DNA]</scope>
    <source>
        <strain evidence="1 2">YC-RL4</strain>
    </source>
</reference>
<organism evidence="1 2">
    <name type="scientific">Mycobacterium adipatum</name>
    <dbReference type="NCBI Taxonomy" id="1682113"/>
    <lineage>
        <taxon>Bacteria</taxon>
        <taxon>Bacillati</taxon>
        <taxon>Actinomycetota</taxon>
        <taxon>Actinomycetes</taxon>
        <taxon>Mycobacteriales</taxon>
        <taxon>Mycobacteriaceae</taxon>
        <taxon>Mycobacterium</taxon>
    </lineage>
</organism>
<sequence>MDELGKGRDEHAVVRVRCGRSHHVAAVFDTVDGLVFEALVGPHAHGDRDFIDTAHHGTAHGTRFVDFLDADAFADDLLPARCECGTHELSRAELQRAVQAHQRTIFLS</sequence>
<dbReference type="EMBL" id="CP015596">
    <property type="protein sequence ID" value="ANE82971.1"/>
    <property type="molecule type" value="Genomic_DNA"/>
</dbReference>
<dbReference type="Proteomes" id="UP000077143">
    <property type="component" value="Chromosome"/>
</dbReference>
<evidence type="ECO:0000313" key="1">
    <source>
        <dbReference type="EMBL" id="ANE82971.1"/>
    </source>
</evidence>
<proteinExistence type="predicted"/>
<dbReference type="KEGG" id="madi:A7U43_16305"/>
<evidence type="ECO:0000313" key="2">
    <source>
        <dbReference type="Proteomes" id="UP000077143"/>
    </source>
</evidence>